<evidence type="ECO:0000313" key="2">
    <source>
        <dbReference type="Proteomes" id="UP000001680"/>
    </source>
</evidence>
<gene>
    <name evidence="1" type="ordered locus">BamMC406_3387</name>
</gene>
<evidence type="ECO:0000313" key="1">
    <source>
        <dbReference type="EMBL" id="ACB65854.1"/>
    </source>
</evidence>
<sequence length="163" mass="17870">MKPGYKDRSLMHNSALACFLLASFTKRYQTHTANTRHPGFDKLLLVLPLVWHGPSRRSIAPRNFDTALHVVLSDEPRILEGLAARVSAHAAATCQGLNIACGTGLLVKRSNDEGVEFAFERGHWPRGSSPKGIPGDMAGTVLRLANWFKDYTAAELFAMLGLI</sequence>
<dbReference type="AlphaFoldDB" id="B1YZ89"/>
<name>B1YZ89_BURA4</name>
<dbReference type="Proteomes" id="UP000001680">
    <property type="component" value="Chromosome 2"/>
</dbReference>
<protein>
    <submittedName>
        <fullName evidence="1">Uncharacterized protein</fullName>
    </submittedName>
</protein>
<dbReference type="InterPro" id="IPR045390">
    <property type="entry name" value="ABC-3C_MC3"/>
</dbReference>
<proteinExistence type="predicted"/>
<accession>B1YZ89</accession>
<reference evidence="2" key="1">
    <citation type="submission" date="2008-04" db="EMBL/GenBank/DDBJ databases">
        <title>Complete sequence of chromosome 2 of Burkholderia ambifaria MC40-6.</title>
        <authorList>
            <person name="Copeland A."/>
            <person name="Lucas S."/>
            <person name="Lapidus A."/>
            <person name="Glavina del Rio T."/>
            <person name="Dalin E."/>
            <person name="Tice H."/>
            <person name="Pitluck S."/>
            <person name="Chain P."/>
            <person name="Malfatti S."/>
            <person name="Shin M."/>
            <person name="Vergez L."/>
            <person name="Lang D."/>
            <person name="Schmutz J."/>
            <person name="Larimer F."/>
            <person name="Land M."/>
            <person name="Hauser L."/>
            <person name="Kyrpides N."/>
            <person name="Lykidis A."/>
            <person name="Ramette A."/>
            <person name="Konstantinidis K."/>
            <person name="Tiedje J."/>
            <person name="Richardson P."/>
        </authorList>
    </citation>
    <scope>NUCLEOTIDE SEQUENCE [LARGE SCALE GENOMIC DNA]</scope>
    <source>
        <strain evidence="2">MC40-6</strain>
    </source>
</reference>
<dbReference type="Pfam" id="PF20131">
    <property type="entry name" value="MC3"/>
    <property type="match status" value="1"/>
</dbReference>
<dbReference type="EMBL" id="CP001026">
    <property type="protein sequence ID" value="ACB65854.1"/>
    <property type="molecule type" value="Genomic_DNA"/>
</dbReference>
<dbReference type="HOGENOM" id="CLU_1585101_0_0_4"/>
<dbReference type="KEGG" id="bac:BamMC406_3387"/>
<organism evidence="1 2">
    <name type="scientific">Burkholderia ambifaria (strain MC40-6)</name>
    <dbReference type="NCBI Taxonomy" id="398577"/>
    <lineage>
        <taxon>Bacteria</taxon>
        <taxon>Pseudomonadati</taxon>
        <taxon>Pseudomonadota</taxon>
        <taxon>Betaproteobacteria</taxon>
        <taxon>Burkholderiales</taxon>
        <taxon>Burkholderiaceae</taxon>
        <taxon>Burkholderia</taxon>
        <taxon>Burkholderia cepacia complex</taxon>
    </lineage>
</organism>